<comment type="subcellular location">
    <subcellularLocation>
        <location evidence="1">Cytoplasmic vesicle</location>
    </subcellularLocation>
    <subcellularLocation>
        <location evidence="2">Golgi apparatus</location>
    </subcellularLocation>
</comment>
<feature type="region of interest" description="Disordered" evidence="5">
    <location>
        <begin position="139"/>
        <end position="193"/>
    </location>
</feature>
<keyword evidence="7" id="KW-1185">Reference proteome</keyword>
<evidence type="ECO:0000256" key="3">
    <source>
        <dbReference type="ARBA" id="ARBA00023034"/>
    </source>
</evidence>
<dbReference type="EMBL" id="CP000582">
    <property type="protein sequence ID" value="ABO94600.1"/>
    <property type="molecule type" value="Genomic_DNA"/>
</dbReference>
<dbReference type="OrthoDB" id="118154at2759"/>
<dbReference type="GO" id="GO:0031410">
    <property type="term" value="C:cytoplasmic vesicle"/>
    <property type="evidence" value="ECO:0007669"/>
    <property type="project" value="UniProtKB-SubCell"/>
</dbReference>
<dbReference type="PANTHER" id="PTHR21514:SF0">
    <property type="entry name" value="AP-4 COMPLEX ACCESSORY SUBUNIT TEPSIN"/>
    <property type="match status" value="1"/>
</dbReference>
<dbReference type="Gramene" id="ABO94600">
    <property type="protein sequence ID" value="ABO94600"/>
    <property type="gene ID" value="OSTLU_29866"/>
</dbReference>
<keyword evidence="3" id="KW-0333">Golgi apparatus</keyword>
<keyword evidence="4" id="KW-0968">Cytoplasmic vesicle</keyword>
<sequence>MFGASAFIERRVRRARFDQALIDDEHPTPAYATAQLAEMASALTGDDARDACEHLTRRAEHASPYVQRKALRLIAKCCEGGERRSTTFAREMAKLSSRVRALQTATGAPHPTKGDAPRAAVRDAAKECMAAIFGSERDAGSDAGTRTVGGRAMEGFGDGRDARAVESGAADAYRTTPPRTTKPGTLDAPLGDALKSTPKLRVEASEAKWKPLRPPSPVKKVAAASTSGVGDLLSDFASATPARAETTAQTSAMTSRTSEAFVLDGSEEKRAIDKLCTPSGVRLVPAEADVEDFLRTGSRLNAQGVVVALSERLLTYASGEEGWRGAYRAVNVLERAASTSSHRWLADVFANSSAMDLLDAVANDASTHAQLKHKAKACAEALRRGATSGATPGAAPGAAPAATTDLLAQLGDLSVASPPTAPPTAFVDPLAGLTTDFASAPPSSYVPPTAPMRGPGLEALRDVPPTTDATRLSQTKAFDFVGDLLK</sequence>
<name>A4RTI2_OSTLU</name>
<dbReference type="Proteomes" id="UP000001568">
    <property type="component" value="Chromosome 2"/>
</dbReference>
<dbReference type="eggNOG" id="ENOG502QV38">
    <property type="taxonomic scope" value="Eukaryota"/>
</dbReference>
<dbReference type="InterPro" id="IPR008942">
    <property type="entry name" value="ENTH_VHS"/>
</dbReference>
<evidence type="ECO:0000256" key="2">
    <source>
        <dbReference type="ARBA" id="ARBA00004555"/>
    </source>
</evidence>
<dbReference type="AlphaFoldDB" id="A4RTI2"/>
<dbReference type="InterPro" id="IPR035802">
    <property type="entry name" value="ENTH/VHS_tepsin"/>
</dbReference>
<evidence type="ECO:0008006" key="8">
    <source>
        <dbReference type="Google" id="ProtNLM"/>
    </source>
</evidence>
<dbReference type="GO" id="GO:0032588">
    <property type="term" value="C:trans-Golgi network membrane"/>
    <property type="evidence" value="ECO:0007669"/>
    <property type="project" value="TreeGrafter"/>
</dbReference>
<evidence type="ECO:0000313" key="7">
    <source>
        <dbReference type="Proteomes" id="UP000001568"/>
    </source>
</evidence>
<dbReference type="KEGG" id="olu:OSTLU_29866"/>
<evidence type="ECO:0000313" key="6">
    <source>
        <dbReference type="EMBL" id="ABO94600.1"/>
    </source>
</evidence>
<dbReference type="CDD" id="cd03572">
    <property type="entry name" value="ENTH_like_Tepsin"/>
    <property type="match status" value="1"/>
</dbReference>
<evidence type="ECO:0000256" key="5">
    <source>
        <dbReference type="SAM" id="MobiDB-lite"/>
    </source>
</evidence>
<accession>A4RTI2</accession>
<dbReference type="OMA" id="FTREMSK"/>
<dbReference type="InterPro" id="IPR039273">
    <property type="entry name" value="TEPSIN"/>
</dbReference>
<dbReference type="Gene3D" id="1.25.40.90">
    <property type="match status" value="1"/>
</dbReference>
<dbReference type="GeneID" id="5000280"/>
<evidence type="ECO:0000256" key="1">
    <source>
        <dbReference type="ARBA" id="ARBA00004541"/>
    </source>
</evidence>
<dbReference type="HOGENOM" id="CLU_561886_0_0_1"/>
<gene>
    <name evidence="6" type="ORF">OSTLU_29866</name>
</gene>
<dbReference type="RefSeq" id="XP_001416307.1">
    <property type="nucleotide sequence ID" value="XM_001416270.1"/>
</dbReference>
<dbReference type="PANTHER" id="PTHR21514">
    <property type="entry name" value="AP-4 COMPLEX ACCESSORY SUBUNIT TEPSIN"/>
    <property type="match status" value="1"/>
</dbReference>
<organism evidence="6 7">
    <name type="scientific">Ostreococcus lucimarinus (strain CCE9901)</name>
    <dbReference type="NCBI Taxonomy" id="436017"/>
    <lineage>
        <taxon>Eukaryota</taxon>
        <taxon>Viridiplantae</taxon>
        <taxon>Chlorophyta</taxon>
        <taxon>Mamiellophyceae</taxon>
        <taxon>Mamiellales</taxon>
        <taxon>Bathycoccaceae</taxon>
        <taxon>Ostreococcus</taxon>
    </lineage>
</organism>
<proteinExistence type="predicted"/>
<protein>
    <recommendedName>
        <fullName evidence="8">VHS domain-containing protein</fullName>
    </recommendedName>
</protein>
<evidence type="ECO:0000256" key="4">
    <source>
        <dbReference type="ARBA" id="ARBA00023329"/>
    </source>
</evidence>
<reference evidence="6 7" key="1">
    <citation type="journal article" date="2007" name="Proc. Natl. Acad. Sci. U.S.A.">
        <title>The tiny eukaryote Ostreococcus provides genomic insights into the paradox of plankton speciation.</title>
        <authorList>
            <person name="Palenik B."/>
            <person name="Grimwood J."/>
            <person name="Aerts A."/>
            <person name="Rouze P."/>
            <person name="Salamov A."/>
            <person name="Putnam N."/>
            <person name="Dupont C."/>
            <person name="Jorgensen R."/>
            <person name="Derelle E."/>
            <person name="Rombauts S."/>
            <person name="Zhou K."/>
            <person name="Otillar R."/>
            <person name="Merchant S.S."/>
            <person name="Podell S."/>
            <person name="Gaasterland T."/>
            <person name="Napoli C."/>
            <person name="Gendler K."/>
            <person name="Manuell A."/>
            <person name="Tai V."/>
            <person name="Vallon O."/>
            <person name="Piganeau G."/>
            <person name="Jancek S."/>
            <person name="Heijde M."/>
            <person name="Jabbari K."/>
            <person name="Bowler C."/>
            <person name="Lohr M."/>
            <person name="Robbens S."/>
            <person name="Werner G."/>
            <person name="Dubchak I."/>
            <person name="Pazour G.J."/>
            <person name="Ren Q."/>
            <person name="Paulsen I."/>
            <person name="Delwiche C."/>
            <person name="Schmutz J."/>
            <person name="Rokhsar D."/>
            <person name="Van de Peer Y."/>
            <person name="Moreau H."/>
            <person name="Grigoriev I.V."/>
        </authorList>
    </citation>
    <scope>NUCLEOTIDE SEQUENCE [LARGE SCALE GENOMIC DNA]</scope>
    <source>
        <strain evidence="6 7">CCE9901</strain>
    </source>
</reference>